<keyword evidence="2 4" id="KW-0274">FAD</keyword>
<dbReference type="PRINTS" id="PR00370">
    <property type="entry name" value="FMOXYGENASE"/>
</dbReference>
<evidence type="ECO:0000256" key="3">
    <source>
        <dbReference type="ARBA" id="ARBA00023002"/>
    </source>
</evidence>
<dbReference type="GO" id="GO:0031123">
    <property type="term" value="P:RNA 3'-end processing"/>
    <property type="evidence" value="ECO:0007669"/>
    <property type="project" value="UniProtKB-ARBA"/>
</dbReference>
<dbReference type="EC" id="1.-.-.-" evidence="4"/>
<dbReference type="InterPro" id="IPR020946">
    <property type="entry name" value="Flavin_mOase-like"/>
</dbReference>
<dbReference type="GO" id="GO:0070290">
    <property type="term" value="F:N-acylphosphatidylethanolamine-specific phospholipase D activity"/>
    <property type="evidence" value="ECO:0007669"/>
    <property type="project" value="TreeGrafter"/>
</dbReference>
<dbReference type="Gene3D" id="3.50.50.60">
    <property type="entry name" value="FAD/NAD(P)-binding domain"/>
    <property type="match status" value="3"/>
</dbReference>
<dbReference type="EMBL" id="OC919267">
    <property type="protein sequence ID" value="CAD7651016.1"/>
    <property type="molecule type" value="Genomic_DNA"/>
</dbReference>
<evidence type="ECO:0000313" key="6">
    <source>
        <dbReference type="EMBL" id="CAD7651016.1"/>
    </source>
</evidence>
<gene>
    <name evidence="6" type="ORF">ONB1V03_LOCUS8099</name>
</gene>
<dbReference type="GO" id="GO:0070292">
    <property type="term" value="P:N-acylphosphatidylethanolamine metabolic process"/>
    <property type="evidence" value="ECO:0007669"/>
    <property type="project" value="TreeGrafter"/>
</dbReference>
<accession>A0A7R9M002</accession>
<comment type="cofactor">
    <cofactor evidence="4">
        <name>FAD</name>
        <dbReference type="ChEBI" id="CHEBI:57692"/>
    </cofactor>
</comment>
<dbReference type="FunFam" id="3.50.50.60:FF:000042">
    <property type="entry name" value="Dimethylaniline monooxygenase [N-oxide-forming]"/>
    <property type="match status" value="1"/>
</dbReference>
<dbReference type="GO" id="GO:0004499">
    <property type="term" value="F:N,N-dimethylaniline monooxygenase activity"/>
    <property type="evidence" value="ECO:0007669"/>
    <property type="project" value="InterPro"/>
</dbReference>
<dbReference type="EMBL" id="CAJPVJ010004442">
    <property type="protein sequence ID" value="CAG2168612.1"/>
    <property type="molecule type" value="Genomic_DNA"/>
</dbReference>
<dbReference type="Pfam" id="PF12706">
    <property type="entry name" value="Lactamase_B_2"/>
    <property type="match status" value="1"/>
</dbReference>
<keyword evidence="4" id="KW-0503">Monooxygenase</keyword>
<keyword evidence="7" id="KW-1185">Reference proteome</keyword>
<evidence type="ECO:0000256" key="4">
    <source>
        <dbReference type="RuleBase" id="RU361177"/>
    </source>
</evidence>
<dbReference type="InterPro" id="IPR000960">
    <property type="entry name" value="Flavin_mOase"/>
</dbReference>
<keyword evidence="1 4" id="KW-0285">Flavoprotein</keyword>
<dbReference type="Proteomes" id="UP000728032">
    <property type="component" value="Unassembled WGS sequence"/>
</dbReference>
<dbReference type="GO" id="GO:0070291">
    <property type="term" value="P:N-acylethanolamine metabolic process"/>
    <property type="evidence" value="ECO:0007669"/>
    <property type="project" value="TreeGrafter"/>
</dbReference>
<dbReference type="Pfam" id="PF00743">
    <property type="entry name" value="FMO-like"/>
    <property type="match status" value="1"/>
</dbReference>
<comment type="similarity">
    <text evidence="4">Belongs to the FMO family.</text>
</comment>
<dbReference type="Gene3D" id="3.60.15.10">
    <property type="entry name" value="Ribonuclease Z/Hydroxyacylglutathione hydrolase-like"/>
    <property type="match status" value="1"/>
</dbReference>
<dbReference type="OrthoDB" id="332863at2759"/>
<evidence type="ECO:0000256" key="1">
    <source>
        <dbReference type="ARBA" id="ARBA00022630"/>
    </source>
</evidence>
<dbReference type="InterPro" id="IPR001279">
    <property type="entry name" value="Metallo-B-lactamas"/>
</dbReference>
<dbReference type="SUPFAM" id="SSF51905">
    <property type="entry name" value="FAD/NAD(P)-binding domain"/>
    <property type="match status" value="2"/>
</dbReference>
<dbReference type="SUPFAM" id="SSF56281">
    <property type="entry name" value="Metallo-hydrolase/oxidoreductase"/>
    <property type="match status" value="1"/>
</dbReference>
<dbReference type="InterPro" id="IPR036866">
    <property type="entry name" value="RibonucZ/Hydroxyglut_hydro"/>
</dbReference>
<protein>
    <recommendedName>
        <fullName evidence="4">Flavin-containing monooxygenase</fullName>
        <ecNumber evidence="4">1.-.-.-</ecNumber>
    </recommendedName>
</protein>
<feature type="domain" description="Metallo-beta-lactamase" evidence="5">
    <location>
        <begin position="90"/>
        <end position="292"/>
    </location>
</feature>
<organism evidence="6">
    <name type="scientific">Oppiella nova</name>
    <dbReference type="NCBI Taxonomy" id="334625"/>
    <lineage>
        <taxon>Eukaryota</taxon>
        <taxon>Metazoa</taxon>
        <taxon>Ecdysozoa</taxon>
        <taxon>Arthropoda</taxon>
        <taxon>Chelicerata</taxon>
        <taxon>Arachnida</taxon>
        <taxon>Acari</taxon>
        <taxon>Acariformes</taxon>
        <taxon>Sarcoptiformes</taxon>
        <taxon>Oribatida</taxon>
        <taxon>Brachypylina</taxon>
        <taxon>Oppioidea</taxon>
        <taxon>Oppiidae</taxon>
        <taxon>Oppiella</taxon>
    </lineage>
</organism>
<sequence length="868" mass="99173">METVDTNNELPKSVKVNGRFTNPWGTWRMYSMRKAVKFLMETNHSNIPKKVVLNQTLPILKPDFSYDANRISMTWIGHSTAVVHFDGITILTDPMFSRRASMSQWVGPARYRRPAATVDELPQIDAVVVSHDHYDHLDLGSIRALNARFGSHLHWFVPSGLKGWMRGAVGVTRNVVELEWWQSACIPSKPDVQFVMTPAQHWTGRGLTDERRVLWGSWAVVGPKHRFFFAGDTAYCPVFKQIGEMYGPFDLAAIPIGAYEPRWLIESEHVDPEQAVQIHEDIGSKLSVGVHWGTFALAHEYYLEPPMKLKTALKERMAAKKIAVIGAGNSGMGAFNACREQSFDVVVYEKTDQICGLWLYRDEELEGSASIMRTTIINSSKEMTSFSNFPVPDHFPNYMHNTKMQNGDYEETGKWRLTVHDINNNRVFQEVFDGVMVCTGHNSVPSMPTFKNQHIFKGLLMHSHAFKDNKAFAGKRVVVVGIGGSGGDTAVELSNVCPNVYLSTRTGSWVTYRVGHKGRPLANATVEGYMNMRFDHKLYGLKPKRRFFSQRVFVNDELPKKIMTRSVAIKGDIQEFTENGVIFTGEPNESLCDAVVFATGYQISYPFLSESVISVKKSDFNLYKNIFYADLKHPHTLAFIGIIVPMGAVLPTAELQSRYFALIMANKCQMATQKQMIRDIKRQTKWLKQHYPDWERRALNVYYIKYMDELASLMGVKPNLCKYFFTDLKLWFHMYFGPCVSYQYRLTGPNSWPKARDAILTYGWKDNWNIATAFIDMFAWIGWAYDRRRPTEAVVKARIARTGDSDQKYNRLSGVYRLMDIITGLPVLRTALNMPYVTNRTNCMICATVIYRFHHKNRWTVGPNADNA</sequence>
<evidence type="ECO:0000313" key="7">
    <source>
        <dbReference type="Proteomes" id="UP000728032"/>
    </source>
</evidence>
<dbReference type="GO" id="GO:0005737">
    <property type="term" value="C:cytoplasm"/>
    <property type="evidence" value="ECO:0007669"/>
    <property type="project" value="TreeGrafter"/>
</dbReference>
<proteinExistence type="inferred from homology"/>
<dbReference type="InterPro" id="IPR036188">
    <property type="entry name" value="FAD/NAD-bd_sf"/>
</dbReference>
<dbReference type="AlphaFoldDB" id="A0A7R9M002"/>
<dbReference type="Pfam" id="PF13450">
    <property type="entry name" value="NAD_binding_8"/>
    <property type="match status" value="1"/>
</dbReference>
<keyword evidence="3 4" id="KW-0560">Oxidoreductase</keyword>
<dbReference type="GO" id="GO:0050660">
    <property type="term" value="F:flavin adenine dinucleotide binding"/>
    <property type="evidence" value="ECO:0007669"/>
    <property type="project" value="InterPro"/>
</dbReference>
<reference evidence="6" key="1">
    <citation type="submission" date="2020-11" db="EMBL/GenBank/DDBJ databases">
        <authorList>
            <person name="Tran Van P."/>
        </authorList>
    </citation>
    <scope>NUCLEOTIDE SEQUENCE</scope>
</reference>
<name>A0A7R9M002_9ACAR</name>
<evidence type="ECO:0000259" key="5">
    <source>
        <dbReference type="Pfam" id="PF12706"/>
    </source>
</evidence>
<dbReference type="PANTHER" id="PTHR15032">
    <property type="entry name" value="N-ACYL-PHOSPHATIDYLETHANOLAMINE-HYDROLYZING PHOSPHOLIPASE D"/>
    <property type="match status" value="1"/>
</dbReference>
<dbReference type="GO" id="GO:0050661">
    <property type="term" value="F:NADP binding"/>
    <property type="evidence" value="ECO:0007669"/>
    <property type="project" value="InterPro"/>
</dbReference>
<evidence type="ECO:0000256" key="2">
    <source>
        <dbReference type="ARBA" id="ARBA00022827"/>
    </source>
</evidence>
<dbReference type="PANTHER" id="PTHR15032:SF4">
    <property type="entry name" value="N-ACYL-PHOSPHATIDYLETHANOLAMINE-HYDROLYZING PHOSPHOLIPASE D"/>
    <property type="match status" value="1"/>
</dbReference>